<gene>
    <name evidence="2" type="ORF">AB6713_19890</name>
</gene>
<dbReference type="NCBIfam" id="NF047335">
    <property type="entry name" value="T3SS_XAC0095"/>
    <property type="match status" value="1"/>
</dbReference>
<evidence type="ECO:0000313" key="2">
    <source>
        <dbReference type="EMBL" id="MEZ0476844.1"/>
    </source>
</evidence>
<evidence type="ECO:0000313" key="3">
    <source>
        <dbReference type="Proteomes" id="UP001566331"/>
    </source>
</evidence>
<dbReference type="RefSeq" id="WP_370565839.1">
    <property type="nucleotide sequence ID" value="NZ_JBFWIB010000030.1"/>
</dbReference>
<reference evidence="2 3" key="1">
    <citation type="submission" date="2024-07" db="EMBL/GenBank/DDBJ databases">
        <title>Luteimonas salilacus sp. nov., isolated from the shore soil of Salt Lake in Tibet of China.</title>
        <authorList>
            <person name="Zhang X."/>
            <person name="Li A."/>
        </authorList>
    </citation>
    <scope>NUCLEOTIDE SEQUENCE [LARGE SCALE GENOMIC DNA]</scope>
    <source>
        <strain evidence="2 3">B3-2-R+30</strain>
    </source>
</reference>
<dbReference type="Proteomes" id="UP001566331">
    <property type="component" value="Unassembled WGS sequence"/>
</dbReference>
<feature type="domain" description="XAC0095-like" evidence="1">
    <location>
        <begin position="12"/>
        <end position="78"/>
    </location>
</feature>
<dbReference type="Pfam" id="PF26642">
    <property type="entry name" value="XAC0095_dom"/>
    <property type="match status" value="1"/>
</dbReference>
<dbReference type="EMBL" id="JBFWIC010000055">
    <property type="protein sequence ID" value="MEZ0476844.1"/>
    <property type="molecule type" value="Genomic_DNA"/>
</dbReference>
<keyword evidence="3" id="KW-1185">Reference proteome</keyword>
<protein>
    <submittedName>
        <fullName evidence="2">XAC0095 family protein</fullName>
    </submittedName>
</protein>
<accession>A0ABV4HVP3</accession>
<comment type="caution">
    <text evidence="2">The sequence shown here is derived from an EMBL/GenBank/DDBJ whole genome shotgun (WGS) entry which is preliminary data.</text>
</comment>
<sequence>MSKHESDDLGVPGYFLPEDSQFRLAKLSDYIKFLSRLARPRMADEAREWAPPLGVGELAICLELLAEQTDLVLEAVSWPAQREVAAEAPERDAVPTATPEAPDTAAERFAFGVTLDQIDTLDRLIQTISAHGDVVAASHAAELAHHTLPLLGHAIHDGAAAVRALLDEVEAQRLGQGPRPRSGVGEERGVYGAGLACATVDGPPGPVVPLPAVPSLEYARPPRSLRLH</sequence>
<proteinExistence type="predicted"/>
<name>A0ABV4HVP3_9GAMM</name>
<evidence type="ECO:0000259" key="1">
    <source>
        <dbReference type="Pfam" id="PF26642"/>
    </source>
</evidence>
<dbReference type="InterPro" id="IPR058099">
    <property type="entry name" value="T3SS_XAC0095_dom"/>
</dbReference>
<organism evidence="2 3">
    <name type="scientific">Luteimonas salinilitoris</name>
    <dbReference type="NCBI Taxonomy" id="3237697"/>
    <lineage>
        <taxon>Bacteria</taxon>
        <taxon>Pseudomonadati</taxon>
        <taxon>Pseudomonadota</taxon>
        <taxon>Gammaproteobacteria</taxon>
        <taxon>Lysobacterales</taxon>
        <taxon>Lysobacteraceae</taxon>
        <taxon>Luteimonas</taxon>
    </lineage>
</organism>